<sequence>MGGDSSENQHPTFRFVTKSATSQAVNNMASSSGLGGPTLNMMSTTSTPLQSTSSTIWGFPLPNNKSSSSASAAPFQGSPRAKSAPPMFKFTCTPASSQNCQPLPVSTTSPSSSMPLFNNNNNKQTTSPFETQNSSSQPVRPPTFNNMESSGFGGSFVAFCPPFSSTSTTPLQSTPNNSAPFTTSTQPATASYSSLTSTGSMNAPALGCPAPPIFTFSCTPASPSSPLALFNNNKQTTYSFGEQTSTPTSIKGCDWGSRVTAYTQTHDPDNSVTFSNMILKSISAMPTYEHKSHEQLRWEDYQSQGDSSDKHKSTFRGFASATHSADSSRHAGIISGPRAPFKFTMASSSATTDPSPSGFASVGFGGCSFPDKAFSSNATAASFQSTNFTSQPPFNSTSAFGATTDSTTSRCASFAFHSPNNVNSSSSISNATPSPLQSSPFTSQPAFFGPPSSSVFGNFGGTSQATTSASITSSSTLFASTPVTSTFGCGLSLPNTKPPFAPTRPTYTFFSTPSSAPTFDFSSSPMELGERANPPLFQQTPPLFQRTSPFGGGQTLMQPPAIHVCKRCGDKSFWGQQWGSRVTSYMPSLYWDLNPFLLISVSAMPCYKDKCHEELRWEDYQMQGKPQEQVAPASEFATYGDVKPQFALPVLMLPVMPTSGSCSFNIIP</sequence>
<gene>
    <name evidence="2" type="ORF">JRO89_XS03G0226800</name>
</gene>
<reference evidence="2 3" key="1">
    <citation type="submission" date="2021-02" db="EMBL/GenBank/DDBJ databases">
        <title>Plant Genome Project.</title>
        <authorList>
            <person name="Zhang R.-G."/>
        </authorList>
    </citation>
    <scope>NUCLEOTIDE SEQUENCE [LARGE SCALE GENOMIC DNA]</scope>
    <source>
        <tissue evidence="2">Leaves</tissue>
    </source>
</reference>
<accession>A0ABQ8IBB2</accession>
<dbReference type="PANTHER" id="PTHR23198:SF6">
    <property type="entry name" value="NUCLEAR PORE COMPLEX PROTEIN NUP98-NUP96"/>
    <property type="match status" value="1"/>
</dbReference>
<dbReference type="InterPro" id="IPR037665">
    <property type="entry name" value="Nucleoporin_S59-like"/>
</dbReference>
<name>A0ABQ8IBB2_9ROSI</name>
<feature type="region of interest" description="Disordered" evidence="1">
    <location>
        <begin position="421"/>
        <end position="443"/>
    </location>
</feature>
<dbReference type="Gene3D" id="1.10.10.2360">
    <property type="match status" value="2"/>
</dbReference>
<evidence type="ECO:0000313" key="2">
    <source>
        <dbReference type="EMBL" id="KAH7573917.1"/>
    </source>
</evidence>
<feature type="compositionally biased region" description="Polar residues" evidence="1">
    <location>
        <begin position="117"/>
        <end position="147"/>
    </location>
</feature>
<keyword evidence="3" id="KW-1185">Reference proteome</keyword>
<feature type="compositionally biased region" description="Polar residues" evidence="1">
    <location>
        <begin position="176"/>
        <end position="196"/>
    </location>
</feature>
<dbReference type="EMBL" id="JAFEMO010000003">
    <property type="protein sequence ID" value="KAH7573917.1"/>
    <property type="molecule type" value="Genomic_DNA"/>
</dbReference>
<comment type="caution">
    <text evidence="2">The sequence shown here is derived from an EMBL/GenBank/DDBJ whole genome shotgun (WGS) entry which is preliminary data.</text>
</comment>
<evidence type="ECO:0000313" key="3">
    <source>
        <dbReference type="Proteomes" id="UP000827721"/>
    </source>
</evidence>
<proteinExistence type="predicted"/>
<dbReference type="Proteomes" id="UP000827721">
    <property type="component" value="Unassembled WGS sequence"/>
</dbReference>
<feature type="compositionally biased region" description="Low complexity" evidence="1">
    <location>
        <begin position="43"/>
        <end position="55"/>
    </location>
</feature>
<feature type="compositionally biased region" description="Low complexity" evidence="1">
    <location>
        <begin position="421"/>
        <end position="435"/>
    </location>
</feature>
<feature type="compositionally biased region" description="Polar residues" evidence="1">
    <location>
        <begin position="18"/>
        <end position="32"/>
    </location>
</feature>
<organism evidence="2 3">
    <name type="scientific">Xanthoceras sorbifolium</name>
    <dbReference type="NCBI Taxonomy" id="99658"/>
    <lineage>
        <taxon>Eukaryota</taxon>
        <taxon>Viridiplantae</taxon>
        <taxon>Streptophyta</taxon>
        <taxon>Embryophyta</taxon>
        <taxon>Tracheophyta</taxon>
        <taxon>Spermatophyta</taxon>
        <taxon>Magnoliopsida</taxon>
        <taxon>eudicotyledons</taxon>
        <taxon>Gunneridae</taxon>
        <taxon>Pentapetalae</taxon>
        <taxon>rosids</taxon>
        <taxon>malvids</taxon>
        <taxon>Sapindales</taxon>
        <taxon>Sapindaceae</taxon>
        <taxon>Xanthoceroideae</taxon>
        <taxon>Xanthoceras</taxon>
    </lineage>
</organism>
<feature type="compositionally biased region" description="Polar residues" evidence="1">
    <location>
        <begin position="1"/>
        <end position="11"/>
    </location>
</feature>
<evidence type="ECO:0000256" key="1">
    <source>
        <dbReference type="SAM" id="MobiDB-lite"/>
    </source>
</evidence>
<protein>
    <submittedName>
        <fullName evidence="2">Uncharacterized protein</fullName>
    </submittedName>
</protein>
<feature type="region of interest" description="Disordered" evidence="1">
    <location>
        <begin position="301"/>
        <end position="332"/>
    </location>
</feature>
<dbReference type="PANTHER" id="PTHR23198">
    <property type="entry name" value="NUCLEOPORIN"/>
    <property type="match status" value="1"/>
</dbReference>
<feature type="region of interest" description="Disordered" evidence="1">
    <location>
        <begin position="167"/>
        <end position="196"/>
    </location>
</feature>
<feature type="region of interest" description="Disordered" evidence="1">
    <location>
        <begin position="1"/>
        <end position="147"/>
    </location>
</feature>
<feature type="compositionally biased region" description="Low complexity" evidence="1">
    <location>
        <begin position="102"/>
        <end position="116"/>
    </location>
</feature>